<evidence type="ECO:0000313" key="3">
    <source>
        <dbReference type="EMBL" id="CAB4701974.1"/>
    </source>
</evidence>
<evidence type="ECO:0000256" key="1">
    <source>
        <dbReference type="ARBA" id="ARBA00006525"/>
    </source>
</evidence>
<gene>
    <name evidence="3" type="ORF">UFOPK2593_00677</name>
</gene>
<dbReference type="PANTHER" id="PTHR43022">
    <property type="entry name" value="PROTEIN SMF"/>
    <property type="match status" value="1"/>
</dbReference>
<dbReference type="SUPFAM" id="SSF102405">
    <property type="entry name" value="MCP/YpsA-like"/>
    <property type="match status" value="1"/>
</dbReference>
<comment type="similarity">
    <text evidence="1">Belongs to the DprA/Smf family.</text>
</comment>
<dbReference type="InterPro" id="IPR003488">
    <property type="entry name" value="DprA"/>
</dbReference>
<dbReference type="NCBIfam" id="TIGR00732">
    <property type="entry name" value="dprA"/>
    <property type="match status" value="1"/>
</dbReference>
<proteinExistence type="inferred from homology"/>
<dbReference type="GO" id="GO:0009294">
    <property type="term" value="P:DNA-mediated transformation"/>
    <property type="evidence" value="ECO:0007669"/>
    <property type="project" value="InterPro"/>
</dbReference>
<protein>
    <submittedName>
        <fullName evidence="3">Unannotated protein</fullName>
    </submittedName>
</protein>
<evidence type="ECO:0000259" key="2">
    <source>
        <dbReference type="Pfam" id="PF02481"/>
    </source>
</evidence>
<sequence>MIDDREARKILMAVCEPGLVDIAESIGRYGAPETLERLRAGNFHEVAAVATRAVRELDEKELASEWKQSGVRLLIPSDLTWPIALNELPVPPIALSLLGKVEITELTSSIAIVGSRTATSYGIRVAEDFAAALSDRGFSIVSGGAFGIDAAAHRGALAARGITCAVLACGVSRSYPVAHSRLFAQIAESGLLISEVRPSALAFRSRFLVRNRLIAALSQGTIVVEAAMRSGSLRTAFDAAELHRHVMGIPGPITSPMSAGVHRLIAESVANLITHVDDVVALVSPFTRERVEHPLLALLSRRQGITTEELAHLGAVEVSQAFTALAELVALGCVVRDSRGAFLLAPA</sequence>
<dbReference type="PANTHER" id="PTHR43022:SF1">
    <property type="entry name" value="PROTEIN SMF"/>
    <property type="match status" value="1"/>
</dbReference>
<dbReference type="Gene3D" id="3.40.50.450">
    <property type="match status" value="1"/>
</dbReference>
<accession>A0A6J6Q1E9</accession>
<dbReference type="EMBL" id="CAEZXW010000033">
    <property type="protein sequence ID" value="CAB4701974.1"/>
    <property type="molecule type" value="Genomic_DNA"/>
</dbReference>
<name>A0A6J6Q1E9_9ZZZZ</name>
<reference evidence="3" key="1">
    <citation type="submission" date="2020-05" db="EMBL/GenBank/DDBJ databases">
        <authorList>
            <person name="Chiriac C."/>
            <person name="Salcher M."/>
            <person name="Ghai R."/>
            <person name="Kavagutti S V."/>
        </authorList>
    </citation>
    <scope>NUCLEOTIDE SEQUENCE</scope>
</reference>
<dbReference type="InterPro" id="IPR057666">
    <property type="entry name" value="DrpA_SLOG"/>
</dbReference>
<dbReference type="AlphaFoldDB" id="A0A6J6Q1E9"/>
<organism evidence="3">
    <name type="scientific">freshwater metagenome</name>
    <dbReference type="NCBI Taxonomy" id="449393"/>
    <lineage>
        <taxon>unclassified sequences</taxon>
        <taxon>metagenomes</taxon>
        <taxon>ecological metagenomes</taxon>
    </lineage>
</organism>
<feature type="domain" description="Smf/DprA SLOG" evidence="2">
    <location>
        <begin position="73"/>
        <end position="282"/>
    </location>
</feature>
<dbReference type="Pfam" id="PF02481">
    <property type="entry name" value="DNA_processg_A"/>
    <property type="match status" value="1"/>
</dbReference>